<dbReference type="PRINTS" id="PR01038">
    <property type="entry name" value="TRNASYNTHARG"/>
</dbReference>
<dbReference type="GO" id="GO:0006420">
    <property type="term" value="P:arginyl-tRNA aminoacylation"/>
    <property type="evidence" value="ECO:0007669"/>
    <property type="project" value="UniProtKB-UniRule"/>
</dbReference>
<comment type="subunit">
    <text evidence="10">Monomer.</text>
</comment>
<dbReference type="InterPro" id="IPR005148">
    <property type="entry name" value="Arg-tRNA-synth_N"/>
</dbReference>
<dbReference type="Gene3D" id="3.40.50.620">
    <property type="entry name" value="HUPs"/>
    <property type="match status" value="1"/>
</dbReference>
<dbReference type="SMART" id="SM00836">
    <property type="entry name" value="DALR_1"/>
    <property type="match status" value="1"/>
</dbReference>
<evidence type="ECO:0000313" key="15">
    <source>
        <dbReference type="EMBL" id="PDT22390.1"/>
    </source>
</evidence>
<keyword evidence="6 10" id="KW-0067">ATP-binding</keyword>
<evidence type="ECO:0000256" key="9">
    <source>
        <dbReference type="ARBA" id="ARBA00049339"/>
    </source>
</evidence>
<feature type="domain" description="DALR anticodon binding" evidence="12">
    <location>
        <begin position="454"/>
        <end position="584"/>
    </location>
</feature>
<dbReference type="SUPFAM" id="SSF52374">
    <property type="entry name" value="Nucleotidylyl transferase"/>
    <property type="match status" value="1"/>
</dbReference>
<sequence length="585" mass="64725">MNLFTDFEARIKTALEQIDLVRDKRSELDFGRIAVEPPRDASHGDVATNAAMVLAKPLGTNPRALADVIIAKLREDADVADVSVAGPGFINIRLAVGYWQQLLASMIGAGTDYGRSTLGAGRKVNVEYVSANPTGPMHVGHCRGAVVGDALANLLAFAGYGVEKEYYINDAGSQIDVLARSVFLRYREALGERIGEIPSGLYPGDYLVPVGQSLAADYGVRLHNMPEDQWMPIVKDRTIDAMMVMIREDLAALNVHHDIFFSERTLHANGAAAIRTAINDLTFKGFVYKGTLPPPKGQLPEDWEDREQTLFRSTEVGDDMDRPLIKSDGSYTYFAADVAYFKNKFDRGFDEMIYVLGADHGGYVKRLEAVARGVSDAKAKLTVLLCQLVKLYRNGEPVKMSKRSGDFVTLREVVEEVGRDSVRFMMLYRKNSEPLDFDFAKVTEQSKDNPVFYVQYAHARCMSVFRQAREAFGDLDVSPEELAQTVAGIGDPAELQLVAKLAEFPRMVEAAAQSQEPHRVAFYLYDLASSFHAHWNKGKDQPELRFVNDKNRESTIARLGLVYAVASVLKSGLAITGTAAPDEMR</sequence>
<keyword evidence="16" id="KW-1185">Reference proteome</keyword>
<dbReference type="HAMAP" id="MF_00123">
    <property type="entry name" value="Arg_tRNA_synth"/>
    <property type="match status" value="1"/>
</dbReference>
<dbReference type="Proteomes" id="UP000219914">
    <property type="component" value="Unassembled WGS sequence"/>
</dbReference>
<evidence type="ECO:0000313" key="16">
    <source>
        <dbReference type="Proteomes" id="UP000219914"/>
    </source>
</evidence>
<dbReference type="GO" id="GO:0005524">
    <property type="term" value="F:ATP binding"/>
    <property type="evidence" value="ECO:0007669"/>
    <property type="project" value="UniProtKB-UniRule"/>
</dbReference>
<feature type="short sequence motif" description="'HIGH' region" evidence="10">
    <location>
        <begin position="131"/>
        <end position="141"/>
    </location>
</feature>
<evidence type="ECO:0000256" key="3">
    <source>
        <dbReference type="ARBA" id="ARBA00022490"/>
    </source>
</evidence>
<dbReference type="Pfam" id="PF05746">
    <property type="entry name" value="DALR_1"/>
    <property type="match status" value="1"/>
</dbReference>
<dbReference type="SMART" id="SM01016">
    <property type="entry name" value="Arg_tRNA_synt_N"/>
    <property type="match status" value="1"/>
</dbReference>
<evidence type="ECO:0000259" key="13">
    <source>
        <dbReference type="SMART" id="SM01016"/>
    </source>
</evidence>
<dbReference type="EMBL" id="NWSY01000012">
    <property type="protein sequence ID" value="PDT22390.1"/>
    <property type="molecule type" value="Genomic_DNA"/>
</dbReference>
<dbReference type="Pfam" id="PF03485">
    <property type="entry name" value="Arg_tRNA_synt_N"/>
    <property type="match status" value="1"/>
</dbReference>
<keyword evidence="4 10" id="KW-0436">Ligase</keyword>
<evidence type="ECO:0000256" key="5">
    <source>
        <dbReference type="ARBA" id="ARBA00022741"/>
    </source>
</evidence>
<dbReference type="Gene3D" id="1.10.730.10">
    <property type="entry name" value="Isoleucyl-tRNA Synthetase, Domain 1"/>
    <property type="match status" value="1"/>
</dbReference>
<dbReference type="Pfam" id="PF00750">
    <property type="entry name" value="tRNA-synt_1d"/>
    <property type="match status" value="2"/>
</dbReference>
<evidence type="ECO:0000313" key="14">
    <source>
        <dbReference type="EMBL" id="MDR9774476.1"/>
    </source>
</evidence>
<reference evidence="14" key="2">
    <citation type="submission" date="2023-04" db="EMBL/GenBank/DDBJ databases">
        <title>Genomic characterization of faba bean (Vicia faba) microsymbionts in Mexican soils.</title>
        <authorList>
            <person name="Rivera Orduna F.N."/>
            <person name="Guevara-Luna J."/>
            <person name="Yan J."/>
            <person name="Arroyo-Herrera I."/>
            <person name="Li Y."/>
            <person name="Vasquez-Murrieta M.S."/>
            <person name="Wang E.T."/>
        </authorList>
    </citation>
    <scope>NUCLEOTIDE SEQUENCE</scope>
    <source>
        <strain evidence="14">CH26</strain>
    </source>
</reference>
<feature type="domain" description="Arginyl tRNA synthetase N-terminal" evidence="13">
    <location>
        <begin position="5"/>
        <end position="94"/>
    </location>
</feature>
<dbReference type="SUPFAM" id="SSF55190">
    <property type="entry name" value="Arginyl-tRNA synthetase (ArgRS), N-terminal 'additional' domain"/>
    <property type="match status" value="1"/>
</dbReference>
<dbReference type="SUPFAM" id="SSF47323">
    <property type="entry name" value="Anticodon-binding domain of a subclass of class I aminoacyl-tRNA synthetases"/>
    <property type="match status" value="1"/>
</dbReference>
<dbReference type="PANTHER" id="PTHR11956:SF5">
    <property type="entry name" value="ARGININE--TRNA LIGASE, CYTOPLASMIC"/>
    <property type="match status" value="1"/>
</dbReference>
<dbReference type="InterPro" id="IPR036695">
    <property type="entry name" value="Arg-tRNA-synth_N_sf"/>
</dbReference>
<dbReference type="FunFam" id="1.10.730.10:FF:000008">
    <property type="entry name" value="Arginine--tRNA ligase"/>
    <property type="match status" value="1"/>
</dbReference>
<dbReference type="GO" id="GO:0004814">
    <property type="term" value="F:arginine-tRNA ligase activity"/>
    <property type="evidence" value="ECO:0007669"/>
    <property type="project" value="UniProtKB-UniRule"/>
</dbReference>
<dbReference type="InterPro" id="IPR009080">
    <property type="entry name" value="tRNAsynth_Ia_anticodon-bd"/>
</dbReference>
<evidence type="ECO:0000256" key="4">
    <source>
        <dbReference type="ARBA" id="ARBA00022598"/>
    </source>
</evidence>
<keyword evidence="3 10" id="KW-0963">Cytoplasm</keyword>
<dbReference type="NCBIfam" id="TIGR00456">
    <property type="entry name" value="argS"/>
    <property type="match status" value="1"/>
</dbReference>
<gene>
    <name evidence="10 14" type="primary">argS</name>
    <name evidence="15" type="ORF">CO674_17560</name>
    <name evidence="14" type="ORF">RJJ65_17755</name>
</gene>
<dbReference type="InterPro" id="IPR035684">
    <property type="entry name" value="ArgRS_core"/>
</dbReference>
<accession>A0A2A6KCY3</accession>
<comment type="subcellular location">
    <subcellularLocation>
        <location evidence="1 10">Cytoplasm</location>
    </subcellularLocation>
</comment>
<dbReference type="InterPro" id="IPR008909">
    <property type="entry name" value="DALR_anticod-bd"/>
</dbReference>
<comment type="catalytic activity">
    <reaction evidence="9 10">
        <text>tRNA(Arg) + L-arginine + ATP = L-arginyl-tRNA(Arg) + AMP + diphosphate</text>
        <dbReference type="Rhea" id="RHEA:20301"/>
        <dbReference type="Rhea" id="RHEA-COMP:9658"/>
        <dbReference type="Rhea" id="RHEA-COMP:9673"/>
        <dbReference type="ChEBI" id="CHEBI:30616"/>
        <dbReference type="ChEBI" id="CHEBI:32682"/>
        <dbReference type="ChEBI" id="CHEBI:33019"/>
        <dbReference type="ChEBI" id="CHEBI:78442"/>
        <dbReference type="ChEBI" id="CHEBI:78513"/>
        <dbReference type="ChEBI" id="CHEBI:456215"/>
        <dbReference type="EC" id="6.1.1.19"/>
    </reaction>
</comment>
<dbReference type="AlphaFoldDB" id="A0A2A6KCY3"/>
<dbReference type="InterPro" id="IPR014729">
    <property type="entry name" value="Rossmann-like_a/b/a_fold"/>
</dbReference>
<dbReference type="Proteomes" id="UP001268610">
    <property type="component" value="Unassembled WGS sequence"/>
</dbReference>
<dbReference type="Gene3D" id="3.30.1360.70">
    <property type="entry name" value="Arginyl tRNA synthetase N-terminal domain"/>
    <property type="match status" value="1"/>
</dbReference>
<comment type="caution">
    <text evidence="14">The sequence shown here is derived from an EMBL/GenBank/DDBJ whole genome shotgun (WGS) entry which is preliminary data.</text>
</comment>
<dbReference type="GO" id="GO:0005737">
    <property type="term" value="C:cytoplasm"/>
    <property type="evidence" value="ECO:0007669"/>
    <property type="project" value="UniProtKB-SubCell"/>
</dbReference>
<reference evidence="15 16" key="1">
    <citation type="submission" date="2017-09" db="EMBL/GenBank/DDBJ databases">
        <title>Comparative genomics of rhizobia isolated from Phaseolus vulgaris in China.</title>
        <authorList>
            <person name="Tong W."/>
        </authorList>
    </citation>
    <scope>NUCLEOTIDE SEQUENCE [LARGE SCALE GENOMIC DNA]</scope>
    <source>
        <strain evidence="15 16">FH14</strain>
    </source>
</reference>
<evidence type="ECO:0000256" key="1">
    <source>
        <dbReference type="ARBA" id="ARBA00004496"/>
    </source>
</evidence>
<evidence type="ECO:0000256" key="11">
    <source>
        <dbReference type="RuleBase" id="RU363038"/>
    </source>
</evidence>
<evidence type="ECO:0000259" key="12">
    <source>
        <dbReference type="SMART" id="SM00836"/>
    </source>
</evidence>
<dbReference type="EMBL" id="JAVLSF010000009">
    <property type="protein sequence ID" value="MDR9774476.1"/>
    <property type="molecule type" value="Genomic_DNA"/>
</dbReference>
<protein>
    <recommendedName>
        <fullName evidence="10">Arginine--tRNA ligase</fullName>
        <ecNumber evidence="10">6.1.1.19</ecNumber>
    </recommendedName>
    <alternativeName>
        <fullName evidence="10">Arginyl-tRNA synthetase</fullName>
        <shortName evidence="10">ArgRS</shortName>
    </alternativeName>
</protein>
<comment type="similarity">
    <text evidence="2 10 11">Belongs to the class-I aminoacyl-tRNA synthetase family.</text>
</comment>
<dbReference type="RefSeq" id="WP_097535173.1">
    <property type="nucleotide sequence ID" value="NZ_JAVLSD010000010.1"/>
</dbReference>
<keyword evidence="8 10" id="KW-0030">Aminoacyl-tRNA synthetase</keyword>
<keyword evidence="5 10" id="KW-0547">Nucleotide-binding</keyword>
<organism evidence="14 17">
    <name type="scientific">Rhizobium hidalgonense</name>
    <dbReference type="NCBI Taxonomy" id="1538159"/>
    <lineage>
        <taxon>Bacteria</taxon>
        <taxon>Pseudomonadati</taxon>
        <taxon>Pseudomonadota</taxon>
        <taxon>Alphaproteobacteria</taxon>
        <taxon>Hyphomicrobiales</taxon>
        <taxon>Rhizobiaceae</taxon>
        <taxon>Rhizobium/Agrobacterium group</taxon>
        <taxon>Rhizobium</taxon>
    </lineage>
</organism>
<evidence type="ECO:0000256" key="10">
    <source>
        <dbReference type="HAMAP-Rule" id="MF_00123"/>
    </source>
</evidence>
<evidence type="ECO:0000256" key="6">
    <source>
        <dbReference type="ARBA" id="ARBA00022840"/>
    </source>
</evidence>
<dbReference type="EC" id="6.1.1.19" evidence="10"/>
<evidence type="ECO:0000256" key="8">
    <source>
        <dbReference type="ARBA" id="ARBA00023146"/>
    </source>
</evidence>
<keyword evidence="7 10" id="KW-0648">Protein biosynthesis</keyword>
<name>A0A2A6KCY3_9HYPH</name>
<dbReference type="CDD" id="cd00671">
    <property type="entry name" value="ArgRS_core"/>
    <property type="match status" value="1"/>
</dbReference>
<evidence type="ECO:0000256" key="2">
    <source>
        <dbReference type="ARBA" id="ARBA00005594"/>
    </source>
</evidence>
<dbReference type="PROSITE" id="PS00178">
    <property type="entry name" value="AA_TRNA_LIGASE_I"/>
    <property type="match status" value="1"/>
</dbReference>
<evidence type="ECO:0000313" key="17">
    <source>
        <dbReference type="Proteomes" id="UP001268610"/>
    </source>
</evidence>
<dbReference type="InterPro" id="IPR001278">
    <property type="entry name" value="Arg-tRNA-ligase"/>
</dbReference>
<evidence type="ECO:0000256" key="7">
    <source>
        <dbReference type="ARBA" id="ARBA00022917"/>
    </source>
</evidence>
<proteinExistence type="inferred from homology"/>
<dbReference type="InterPro" id="IPR001412">
    <property type="entry name" value="aa-tRNA-synth_I_CS"/>
</dbReference>
<dbReference type="PANTHER" id="PTHR11956">
    <property type="entry name" value="ARGINYL-TRNA SYNTHETASE"/>
    <property type="match status" value="1"/>
</dbReference>